<dbReference type="AlphaFoldDB" id="B8MUB3"/>
<sequence length="125" mass="14060">MHAFKDKAISPINYVQRVKAQAIMGTFLTIATSVVEAEAHIAPAQSQKFRRFTAHAILGGRYAEILKWTPLWEERVQTNISETPETHTVAGRLMQIVVVGFGGAIQRKSPQYKKLKLKTFFFTLG</sequence>
<dbReference type="STRING" id="441959.B8MUB3"/>
<name>B8MUB3_TALSN</name>
<protein>
    <submittedName>
        <fullName evidence="1">Uncharacterized protein</fullName>
    </submittedName>
</protein>
<organism evidence="1 2">
    <name type="scientific">Talaromyces stipitatus (strain ATCC 10500 / CBS 375.48 / QM 6759 / NRRL 1006)</name>
    <name type="common">Penicillium stipitatum</name>
    <dbReference type="NCBI Taxonomy" id="441959"/>
    <lineage>
        <taxon>Eukaryota</taxon>
        <taxon>Fungi</taxon>
        <taxon>Dikarya</taxon>
        <taxon>Ascomycota</taxon>
        <taxon>Pezizomycotina</taxon>
        <taxon>Eurotiomycetes</taxon>
        <taxon>Eurotiomycetidae</taxon>
        <taxon>Eurotiales</taxon>
        <taxon>Trichocomaceae</taxon>
        <taxon>Talaromyces</taxon>
        <taxon>Talaromyces sect. Talaromyces</taxon>
    </lineage>
</organism>
<dbReference type="OrthoDB" id="3261222at2759"/>
<dbReference type="EMBL" id="EQ962661">
    <property type="protein sequence ID" value="EED11617.1"/>
    <property type="molecule type" value="Genomic_DNA"/>
</dbReference>
<gene>
    <name evidence="1" type="ORF">TSTA_108070</name>
</gene>
<dbReference type="GeneID" id="8106871"/>
<dbReference type="HOGENOM" id="CLU_1998094_0_0_1"/>
<feature type="non-terminal residue" evidence="1">
    <location>
        <position position="125"/>
    </location>
</feature>
<evidence type="ECO:0000313" key="2">
    <source>
        <dbReference type="Proteomes" id="UP000001745"/>
    </source>
</evidence>
<keyword evidence="2" id="KW-1185">Reference proteome</keyword>
<dbReference type="Proteomes" id="UP000001745">
    <property type="component" value="Unassembled WGS sequence"/>
</dbReference>
<dbReference type="PhylomeDB" id="B8MUB3"/>
<dbReference type="InParanoid" id="B8MUB3"/>
<evidence type="ECO:0000313" key="1">
    <source>
        <dbReference type="EMBL" id="EED11617.1"/>
    </source>
</evidence>
<dbReference type="RefSeq" id="XP_002488373.1">
    <property type="nucleotide sequence ID" value="XM_002488328.1"/>
</dbReference>
<reference evidence="2" key="1">
    <citation type="journal article" date="2015" name="Genome Announc.">
        <title>Genome sequence of the AIDS-associated pathogen Penicillium marneffei (ATCC18224) and its near taxonomic relative Talaromyces stipitatus (ATCC10500).</title>
        <authorList>
            <person name="Nierman W.C."/>
            <person name="Fedorova-Abrams N.D."/>
            <person name="Andrianopoulos A."/>
        </authorList>
    </citation>
    <scope>NUCLEOTIDE SEQUENCE [LARGE SCALE GENOMIC DNA]</scope>
    <source>
        <strain evidence="2">ATCC 10500 / CBS 375.48 / QM 6759 / NRRL 1006</strain>
    </source>
</reference>
<accession>B8MUB3</accession>
<proteinExistence type="predicted"/>
<dbReference type="VEuPathDB" id="FungiDB:TSTA_108070"/>